<dbReference type="AlphaFoldDB" id="A0A1H6E4Q9"/>
<accession>A0A1H6E4Q9</accession>
<dbReference type="Pfam" id="PF17765">
    <property type="entry name" value="MLTR_LBD"/>
    <property type="match status" value="1"/>
</dbReference>
<dbReference type="PROSITE" id="PS50943">
    <property type="entry name" value="HTH_CROC1"/>
    <property type="match status" value="1"/>
</dbReference>
<organism evidence="2 3">
    <name type="scientific">Thermomonospora echinospora</name>
    <dbReference type="NCBI Taxonomy" id="1992"/>
    <lineage>
        <taxon>Bacteria</taxon>
        <taxon>Bacillati</taxon>
        <taxon>Actinomycetota</taxon>
        <taxon>Actinomycetes</taxon>
        <taxon>Streptosporangiales</taxon>
        <taxon>Thermomonosporaceae</taxon>
        <taxon>Thermomonospora</taxon>
    </lineage>
</organism>
<dbReference type="Gene3D" id="3.30.450.180">
    <property type="match status" value="1"/>
</dbReference>
<dbReference type="InterPro" id="IPR001387">
    <property type="entry name" value="Cro/C1-type_HTH"/>
</dbReference>
<dbReference type="Proteomes" id="UP000236723">
    <property type="component" value="Unassembled WGS sequence"/>
</dbReference>
<reference evidence="3" key="1">
    <citation type="submission" date="2016-10" db="EMBL/GenBank/DDBJ databases">
        <authorList>
            <person name="Varghese N."/>
            <person name="Submissions S."/>
        </authorList>
    </citation>
    <scope>NUCLEOTIDE SEQUENCE [LARGE SCALE GENOMIC DNA]</scope>
    <source>
        <strain evidence="3">DSM 43163</strain>
    </source>
</reference>
<protein>
    <submittedName>
        <fullName evidence="2">Helix-turn-helix domain-containing protein</fullName>
    </submittedName>
</protein>
<name>A0A1H6E4Q9_9ACTN</name>
<evidence type="ECO:0000313" key="3">
    <source>
        <dbReference type="Proteomes" id="UP000236723"/>
    </source>
</evidence>
<dbReference type="SUPFAM" id="SSF47413">
    <property type="entry name" value="lambda repressor-like DNA-binding domains"/>
    <property type="match status" value="1"/>
</dbReference>
<dbReference type="SMART" id="SM00530">
    <property type="entry name" value="HTH_XRE"/>
    <property type="match status" value="1"/>
</dbReference>
<proteinExistence type="predicted"/>
<dbReference type="Pfam" id="PF13560">
    <property type="entry name" value="HTH_31"/>
    <property type="match status" value="1"/>
</dbReference>
<dbReference type="Gene3D" id="1.10.260.40">
    <property type="entry name" value="lambda repressor-like DNA-binding domains"/>
    <property type="match status" value="1"/>
</dbReference>
<dbReference type="GO" id="GO:0003677">
    <property type="term" value="F:DNA binding"/>
    <property type="evidence" value="ECO:0007669"/>
    <property type="project" value="InterPro"/>
</dbReference>
<sequence length="265" mass="29187">MIAGSLKGMPRAELGEFLMTRRAKVTPEAVGMPTGGERRVPGLRRDEVAALAGVSVDYYRRLEQGKETRPSEVVLAGLSQALRLGEAEERHLYALAGAAHRLGEEATVRPVPAELLKLMDSWSDSGAILLDPVLDVLAMNAEAQKLFAGFEETSNLLEMVLLDPEGRRFFVEWEASAEATVANLRDSADFAVAPARLRELLDRLEAESPEFPGLWARHDVRPKTHETKVLRHPVRGLLSIDFHAFNVASVPGYQLLVYRENPGNG</sequence>
<evidence type="ECO:0000259" key="1">
    <source>
        <dbReference type="PROSITE" id="PS50943"/>
    </source>
</evidence>
<feature type="domain" description="HTH cro/C1-type" evidence="1">
    <location>
        <begin position="42"/>
        <end position="90"/>
    </location>
</feature>
<dbReference type="InterPro" id="IPR041413">
    <property type="entry name" value="MLTR_LBD"/>
</dbReference>
<dbReference type="PANTHER" id="PTHR35010">
    <property type="entry name" value="BLL4672 PROTEIN-RELATED"/>
    <property type="match status" value="1"/>
</dbReference>
<keyword evidence="3" id="KW-1185">Reference proteome</keyword>
<dbReference type="PANTHER" id="PTHR35010:SF2">
    <property type="entry name" value="BLL4672 PROTEIN"/>
    <property type="match status" value="1"/>
</dbReference>
<gene>
    <name evidence="2" type="ORF">SAMN04489712_13152</name>
</gene>
<dbReference type="CDD" id="cd00093">
    <property type="entry name" value="HTH_XRE"/>
    <property type="match status" value="1"/>
</dbReference>
<evidence type="ECO:0000313" key="2">
    <source>
        <dbReference type="EMBL" id="SEG91976.1"/>
    </source>
</evidence>
<dbReference type="InterPro" id="IPR010982">
    <property type="entry name" value="Lambda_DNA-bd_dom_sf"/>
</dbReference>
<dbReference type="EMBL" id="FNVO01000031">
    <property type="protein sequence ID" value="SEG91976.1"/>
    <property type="molecule type" value="Genomic_DNA"/>
</dbReference>